<dbReference type="Gene3D" id="1.10.620.20">
    <property type="entry name" value="Ribonucleotide Reductase, subunit A"/>
    <property type="match status" value="1"/>
</dbReference>
<evidence type="ECO:0000313" key="1">
    <source>
        <dbReference type="EMBL" id="WEF34624.1"/>
    </source>
</evidence>
<dbReference type="RefSeq" id="WP_277417299.1">
    <property type="nucleotide sequence ID" value="NZ_CP119083.1"/>
</dbReference>
<dbReference type="InterPro" id="IPR025859">
    <property type="entry name" value="AurF/CmlI"/>
</dbReference>
<name>A0ABY8BJT0_9BURK</name>
<protein>
    <submittedName>
        <fullName evidence="1">Diiron oxygenase</fullName>
    </submittedName>
</protein>
<reference evidence="1 2" key="1">
    <citation type="submission" date="2023-02" db="EMBL/GenBank/DDBJ databases">
        <title>Gemone sequence of Telluria chitinolytica ACM 3522T.</title>
        <authorList>
            <person name="Frediansyah A."/>
            <person name="Miess H."/>
            <person name="Gross H."/>
        </authorList>
    </citation>
    <scope>NUCLEOTIDE SEQUENCE [LARGE SCALE GENOMIC DNA]</scope>
    <source>
        <strain evidence="1 2">ACM 3522</strain>
    </source>
</reference>
<keyword evidence="2" id="KW-1185">Reference proteome</keyword>
<evidence type="ECO:0000313" key="2">
    <source>
        <dbReference type="Proteomes" id="UP001216510"/>
    </source>
</evidence>
<organism evidence="1 2">
    <name type="scientific">Pseudoduganella chitinolytica</name>
    <dbReference type="NCBI Taxonomy" id="34070"/>
    <lineage>
        <taxon>Bacteria</taxon>
        <taxon>Pseudomonadati</taxon>
        <taxon>Pseudomonadota</taxon>
        <taxon>Betaproteobacteria</taxon>
        <taxon>Burkholderiales</taxon>
        <taxon>Oxalobacteraceae</taxon>
        <taxon>Telluria group</taxon>
        <taxon>Pseudoduganella</taxon>
    </lineage>
</organism>
<gene>
    <name evidence="1" type="ORF">PX653_07640</name>
</gene>
<dbReference type="SUPFAM" id="SSF47240">
    <property type="entry name" value="Ferritin-like"/>
    <property type="match status" value="1"/>
</dbReference>
<dbReference type="Pfam" id="PF11583">
    <property type="entry name" value="AurF"/>
    <property type="match status" value="1"/>
</dbReference>
<dbReference type="InterPro" id="IPR009078">
    <property type="entry name" value="Ferritin-like_SF"/>
</dbReference>
<proteinExistence type="predicted"/>
<sequence length="309" mass="36305">MEASTATPAAPAASPIVLDARSQQKVRTLINASHRNLLFLDKVVDWETGIDFSKPPKIAESSWIYGTEYWDMLTPAQRNEVLWLETGRDVSYFIWLEQTLPELYVGYVNKYHGTLADDVREYMLVFSREEIVHTLMFRRYLQAANLKMWSHPENIPNYSLFENQLAGRHPVYGVCWNLLIEWFAELNSIFQTQTDEIDPLTRTMFREHHTEELRHIAFARTVCENYFATAPRAEIDEMCEFFQKGYGFLLAEYTYMPEIARHTSFHFPIQPDDKAAIEAVRNSPNNQRLNAERFRDVREWCLKYNIIKA</sequence>
<accession>A0ABY8BJT0</accession>
<dbReference type="InterPro" id="IPR012348">
    <property type="entry name" value="RNR-like"/>
</dbReference>
<dbReference type="EMBL" id="CP119083">
    <property type="protein sequence ID" value="WEF34624.1"/>
    <property type="molecule type" value="Genomic_DNA"/>
</dbReference>
<dbReference type="Proteomes" id="UP001216510">
    <property type="component" value="Chromosome"/>
</dbReference>